<sequence length="181" mass="20227">MRCSLPMEIIEHVVDMLHLDVRVLRMLSLTCRDLLPRSRFHLFYSIECVPILREVDALCSFLDGSPELADQVHIVTVRPDPRPAAGIFLAGLLRKLSRLRHCKLCPCPFIRAPLHSLGRPSISRSWTFTASTSPPAPRLRDSYARSPFSDISDAPISVLAILVSGGLSFAVVYNARYAVYP</sequence>
<reference evidence="1" key="1">
    <citation type="submission" date="2019-01" db="EMBL/GenBank/DDBJ databases">
        <title>Draft genome sequences of three monokaryotic isolates of the white-rot basidiomycete fungus Dichomitus squalens.</title>
        <authorList>
            <consortium name="DOE Joint Genome Institute"/>
            <person name="Lopez S.C."/>
            <person name="Andreopoulos B."/>
            <person name="Pangilinan J."/>
            <person name="Lipzen A."/>
            <person name="Riley R."/>
            <person name="Ahrendt S."/>
            <person name="Ng V."/>
            <person name="Barry K."/>
            <person name="Daum C."/>
            <person name="Grigoriev I.V."/>
            <person name="Hilden K.S."/>
            <person name="Makela M.R."/>
            <person name="de Vries R.P."/>
        </authorList>
    </citation>
    <scope>NUCLEOTIDE SEQUENCE [LARGE SCALE GENOMIC DNA]</scope>
    <source>
        <strain evidence="1">OM18370.1</strain>
    </source>
</reference>
<protein>
    <submittedName>
        <fullName evidence="1">Uncharacterized protein</fullName>
    </submittedName>
</protein>
<proteinExistence type="predicted"/>
<dbReference type="AlphaFoldDB" id="A0A4Q9NHF5"/>
<gene>
    <name evidence="1" type="ORF">BD311DRAFT_831751</name>
</gene>
<evidence type="ECO:0000313" key="1">
    <source>
        <dbReference type="EMBL" id="TBU30063.1"/>
    </source>
</evidence>
<name>A0A4Q9NHF5_9APHY</name>
<dbReference type="Proteomes" id="UP000292957">
    <property type="component" value="Unassembled WGS sequence"/>
</dbReference>
<dbReference type="OrthoDB" id="2724825at2759"/>
<accession>A0A4Q9NHF5</accession>
<organism evidence="1">
    <name type="scientific">Dichomitus squalens</name>
    <dbReference type="NCBI Taxonomy" id="114155"/>
    <lineage>
        <taxon>Eukaryota</taxon>
        <taxon>Fungi</taxon>
        <taxon>Dikarya</taxon>
        <taxon>Basidiomycota</taxon>
        <taxon>Agaricomycotina</taxon>
        <taxon>Agaricomycetes</taxon>
        <taxon>Polyporales</taxon>
        <taxon>Polyporaceae</taxon>
        <taxon>Dichomitus</taxon>
    </lineage>
</organism>
<dbReference type="EMBL" id="ML143408">
    <property type="protein sequence ID" value="TBU30063.1"/>
    <property type="molecule type" value="Genomic_DNA"/>
</dbReference>